<evidence type="ECO:0000256" key="1">
    <source>
        <dbReference type="SAM" id="MobiDB-lite"/>
    </source>
</evidence>
<sequence length="39" mass="4263">MALAPVLFGTSLIQNSKSCHLKPPLPERNLVSVSKKQDD</sequence>
<accession>A0A0E9UQJ7</accession>
<dbReference type="EMBL" id="GBXM01041102">
    <property type="protein sequence ID" value="JAH67475.1"/>
    <property type="molecule type" value="Transcribed_RNA"/>
</dbReference>
<feature type="region of interest" description="Disordered" evidence="1">
    <location>
        <begin position="18"/>
        <end position="39"/>
    </location>
</feature>
<dbReference type="AlphaFoldDB" id="A0A0E9UQJ7"/>
<evidence type="ECO:0000313" key="2">
    <source>
        <dbReference type="EMBL" id="JAH67475.1"/>
    </source>
</evidence>
<reference evidence="2" key="1">
    <citation type="submission" date="2014-11" db="EMBL/GenBank/DDBJ databases">
        <authorList>
            <person name="Amaro Gonzalez C."/>
        </authorList>
    </citation>
    <scope>NUCLEOTIDE SEQUENCE</scope>
</reference>
<proteinExistence type="predicted"/>
<reference evidence="2" key="2">
    <citation type="journal article" date="2015" name="Fish Shellfish Immunol.">
        <title>Early steps in the European eel (Anguilla anguilla)-Vibrio vulnificus interaction in the gills: Role of the RtxA13 toxin.</title>
        <authorList>
            <person name="Callol A."/>
            <person name="Pajuelo D."/>
            <person name="Ebbesson L."/>
            <person name="Teles M."/>
            <person name="MacKenzie S."/>
            <person name="Amaro C."/>
        </authorList>
    </citation>
    <scope>NUCLEOTIDE SEQUENCE</scope>
</reference>
<name>A0A0E9UQJ7_ANGAN</name>
<protein>
    <submittedName>
        <fullName evidence="2">Uncharacterized protein</fullName>
    </submittedName>
</protein>
<organism evidence="2">
    <name type="scientific">Anguilla anguilla</name>
    <name type="common">European freshwater eel</name>
    <name type="synonym">Muraena anguilla</name>
    <dbReference type="NCBI Taxonomy" id="7936"/>
    <lineage>
        <taxon>Eukaryota</taxon>
        <taxon>Metazoa</taxon>
        <taxon>Chordata</taxon>
        <taxon>Craniata</taxon>
        <taxon>Vertebrata</taxon>
        <taxon>Euteleostomi</taxon>
        <taxon>Actinopterygii</taxon>
        <taxon>Neopterygii</taxon>
        <taxon>Teleostei</taxon>
        <taxon>Anguilliformes</taxon>
        <taxon>Anguillidae</taxon>
        <taxon>Anguilla</taxon>
    </lineage>
</organism>